<dbReference type="InterPro" id="IPR011059">
    <property type="entry name" value="Metal-dep_hydrolase_composite"/>
</dbReference>
<dbReference type="AlphaFoldDB" id="H6L243"/>
<dbReference type="PANTHER" id="PTHR11113">
    <property type="entry name" value="N-ACETYLGLUCOSAMINE-6-PHOSPHATE DEACETYLASE"/>
    <property type="match status" value="1"/>
</dbReference>
<dbReference type="InterPro" id="IPR032466">
    <property type="entry name" value="Metal_Hydrolase"/>
</dbReference>
<proteinExistence type="inferred from homology"/>
<feature type="domain" description="Amidohydrolase-related" evidence="5">
    <location>
        <begin position="333"/>
        <end position="406"/>
    </location>
</feature>
<dbReference type="GO" id="GO:0006046">
    <property type="term" value="P:N-acetylglucosamine catabolic process"/>
    <property type="evidence" value="ECO:0007669"/>
    <property type="project" value="TreeGrafter"/>
</dbReference>
<protein>
    <submittedName>
        <fullName evidence="6">Amidohydrolase</fullName>
    </submittedName>
</protein>
<evidence type="ECO:0000313" key="7">
    <source>
        <dbReference type="Proteomes" id="UP000007519"/>
    </source>
</evidence>
<dbReference type="KEGG" id="sgn:SGRA_0843"/>
<gene>
    <name evidence="6" type="ordered locus">SGRA_0843</name>
</gene>
<sequence length="1008" mass="112052">MRIVYLCLLLYLGLGASLLAQRPSFPENGVVDQREGCYLFTNAHIQTGPKQLLKNAQLLIKKGKIVAVGQNLKLPQGAVEIDLAGKYIYPSFIELSSNYGLSAKPKKDNNQGRPQFLSDKKGPFSWNEAIRPEQRADQLFSPDKKAAKALRQAGFGLCLSQQKDGIARGSSALVFLGEESAQEMILKGEAAAHYSFSKGSSSQDYPSSLMGAIALLRQTYYDADYYQKQEAGLEYNRSLARFNELQDLPQFFEAKQRFNILRAHKIAQEFGKEYIFVGAGDEYRRLEALQAAKAKLVVPLNFPEAYDVSDPLDANFIKLGQMLHWELAPANPAALAEAGLAFSLTTEGLKKPTAIWASLRKAYAAGLSEEDLLAALTTQPASFLGLSEQVGTLEAGKWANFFISSAPILMENSQLLQHWVKGKVYSEANLQAADIRGTYSLNLAQKSYQISIEGKAFKPTAKLTFADSTQKPIKLKLDYHYPSLSLSGKFTADSTAPIIRISAQWKEGSIIGYAEDEKGNWLNVKGQRQAAFAPKKAAELPKRDSSLNWASKLRYPFTAFGHTAEQAPKQEVVLFKGATVWTNEKQGILENTDVLIENGKIKKIGKNIKLPKGAKLVDAQGKHLTTGIIDEHSHIAIQNGVNEGTQASSAEVRIGDVLNSDDVNIYRQLAGGVTSAQLLHGSANPIGGQAALIKFRWGVLPEELKYENAAPFIKFALGENVKQSNWGDRQNKRFPQTRMGVEQVYEDYFSRAQAYGEALKKDPENTRRDIELDALLEILNKERFISCHSYVQSEITMLMRVAERYNFRINTFTHILEGYKVADKMKEHGAGGSTFSDWWAYKAEVRDAIPYNAKILDAMDVVTAINSDDAEMGRRLNQEAAKGVKYGQMSEEEAWKMVTLNPAKLLRCDDQLGSIKKGKSADLVLWSDHPLSIYAKAEQTYVDGICYYSLERDQRLRAELKAERQRLIQKMLGAKSKGEPTQPAMPTEDKHYHCGDVQLNALGGWKVD</sequence>
<accession>H6L243</accession>
<evidence type="ECO:0000313" key="6">
    <source>
        <dbReference type="EMBL" id="AFC23580.1"/>
    </source>
</evidence>
<dbReference type="STRING" id="984262.SGRA_0843"/>
<feature type="coiled-coil region" evidence="3">
    <location>
        <begin position="950"/>
        <end position="977"/>
    </location>
</feature>
<dbReference type="SUPFAM" id="SSF51338">
    <property type="entry name" value="Composite domain of metallo-dependent hydrolases"/>
    <property type="match status" value="2"/>
</dbReference>
<dbReference type="SUPFAM" id="SSF51556">
    <property type="entry name" value="Metallo-dependent hydrolases"/>
    <property type="match status" value="2"/>
</dbReference>
<evidence type="ECO:0000256" key="2">
    <source>
        <dbReference type="ARBA" id="ARBA00022801"/>
    </source>
</evidence>
<reference evidence="6 7" key="1">
    <citation type="journal article" date="2012" name="Stand. Genomic Sci.">
        <title>Complete genome sequencing and analysis of Saprospira grandis str. Lewin, a predatory marine bacterium.</title>
        <authorList>
            <person name="Saw J.H."/>
            <person name="Yuryev A."/>
            <person name="Kanbe M."/>
            <person name="Hou S."/>
            <person name="Young A.G."/>
            <person name="Aizawa S."/>
            <person name="Alam M."/>
        </authorList>
    </citation>
    <scope>NUCLEOTIDE SEQUENCE [LARGE SCALE GENOMIC DNA]</scope>
    <source>
        <strain evidence="6 7">Lewin</strain>
    </source>
</reference>
<dbReference type="RefSeq" id="WP_015691231.1">
    <property type="nucleotide sequence ID" value="NC_016940.1"/>
</dbReference>
<dbReference type="InterPro" id="IPR006680">
    <property type="entry name" value="Amidohydro-rel"/>
</dbReference>
<dbReference type="OrthoDB" id="9802793at2"/>
<dbReference type="Pfam" id="PF01979">
    <property type="entry name" value="Amidohydro_1"/>
    <property type="match status" value="2"/>
</dbReference>
<keyword evidence="7" id="KW-1185">Reference proteome</keyword>
<evidence type="ECO:0000256" key="1">
    <source>
        <dbReference type="ARBA" id="ARBA00010716"/>
    </source>
</evidence>
<dbReference type="PANTHER" id="PTHR11113:SF14">
    <property type="entry name" value="N-ACETYLGLUCOSAMINE-6-PHOSPHATE DEACETYLASE"/>
    <property type="match status" value="1"/>
</dbReference>
<keyword evidence="2" id="KW-0378">Hydrolase</keyword>
<dbReference type="HOGENOM" id="CLU_004881_0_0_10"/>
<dbReference type="GO" id="GO:0008448">
    <property type="term" value="F:N-acetylglucosamine-6-phosphate deacetylase activity"/>
    <property type="evidence" value="ECO:0007669"/>
    <property type="project" value="TreeGrafter"/>
</dbReference>
<evidence type="ECO:0000256" key="3">
    <source>
        <dbReference type="SAM" id="Coils"/>
    </source>
</evidence>
<evidence type="ECO:0000259" key="5">
    <source>
        <dbReference type="Pfam" id="PF01979"/>
    </source>
</evidence>
<dbReference type="CDD" id="cd01309">
    <property type="entry name" value="Met_dep_hydrolase_C"/>
    <property type="match status" value="1"/>
</dbReference>
<dbReference type="Gene3D" id="2.30.40.10">
    <property type="entry name" value="Urease, subunit C, domain 1"/>
    <property type="match status" value="1"/>
</dbReference>
<name>H6L243_SAPGL</name>
<organism evidence="6 7">
    <name type="scientific">Saprospira grandis (strain Lewin)</name>
    <dbReference type="NCBI Taxonomy" id="984262"/>
    <lineage>
        <taxon>Bacteria</taxon>
        <taxon>Pseudomonadati</taxon>
        <taxon>Bacteroidota</taxon>
        <taxon>Saprospiria</taxon>
        <taxon>Saprospirales</taxon>
        <taxon>Saprospiraceae</taxon>
        <taxon>Saprospira</taxon>
    </lineage>
</organism>
<evidence type="ECO:0000256" key="4">
    <source>
        <dbReference type="SAM" id="MobiDB-lite"/>
    </source>
</evidence>
<keyword evidence="3" id="KW-0175">Coiled coil</keyword>
<feature type="domain" description="Amidohydrolase-related" evidence="5">
    <location>
        <begin position="854"/>
        <end position="938"/>
    </location>
</feature>
<dbReference type="EMBL" id="CP002831">
    <property type="protein sequence ID" value="AFC23580.1"/>
    <property type="molecule type" value="Genomic_DNA"/>
</dbReference>
<comment type="similarity">
    <text evidence="1">Belongs to the metallo-dependent hydrolases superfamily. NagA family.</text>
</comment>
<dbReference type="Gene3D" id="3.20.20.140">
    <property type="entry name" value="Metal-dependent hydrolases"/>
    <property type="match status" value="2"/>
</dbReference>
<dbReference type="Proteomes" id="UP000007519">
    <property type="component" value="Chromosome"/>
</dbReference>
<feature type="region of interest" description="Disordered" evidence="4">
    <location>
        <begin position="103"/>
        <end position="124"/>
    </location>
</feature>
<dbReference type="eggNOG" id="COG1228">
    <property type="taxonomic scope" value="Bacteria"/>
</dbReference>